<evidence type="ECO:0000259" key="2">
    <source>
        <dbReference type="Pfam" id="PF13372"/>
    </source>
</evidence>
<keyword evidence="4" id="KW-1185">Reference proteome</keyword>
<feature type="chain" id="PRO_5009098917" description="Alginate export domain-containing protein" evidence="1">
    <location>
        <begin position="24"/>
        <end position="459"/>
    </location>
</feature>
<dbReference type="KEGG" id="psty:BFS30_21750"/>
<accession>A0A1D7QLQ3</accession>
<keyword evidence="1" id="KW-0732">Signal</keyword>
<gene>
    <name evidence="3" type="ORF">BFS30_21750</name>
</gene>
<dbReference type="InterPro" id="IPR025388">
    <property type="entry name" value="Alginate_export_dom"/>
</dbReference>
<proteinExistence type="predicted"/>
<protein>
    <recommendedName>
        <fullName evidence="2">Alginate export domain-containing protein</fullName>
    </recommendedName>
</protein>
<evidence type="ECO:0000313" key="3">
    <source>
        <dbReference type="EMBL" id="AOM79549.1"/>
    </source>
</evidence>
<organism evidence="3 4">
    <name type="scientific">Pedobacter steynii</name>
    <dbReference type="NCBI Taxonomy" id="430522"/>
    <lineage>
        <taxon>Bacteria</taxon>
        <taxon>Pseudomonadati</taxon>
        <taxon>Bacteroidota</taxon>
        <taxon>Sphingobacteriia</taxon>
        <taxon>Sphingobacteriales</taxon>
        <taxon>Sphingobacteriaceae</taxon>
        <taxon>Pedobacter</taxon>
    </lineage>
</organism>
<dbReference type="EMBL" id="CP017141">
    <property type="protein sequence ID" value="AOM79549.1"/>
    <property type="molecule type" value="Genomic_DNA"/>
</dbReference>
<dbReference type="AlphaFoldDB" id="A0A1D7QLQ3"/>
<evidence type="ECO:0000256" key="1">
    <source>
        <dbReference type="SAM" id="SignalP"/>
    </source>
</evidence>
<reference evidence="3 4" key="1">
    <citation type="submission" date="2016-08" db="EMBL/GenBank/DDBJ databases">
        <authorList>
            <person name="Seilhamer J.J."/>
        </authorList>
    </citation>
    <scope>NUCLEOTIDE SEQUENCE [LARGE SCALE GENOMIC DNA]</scope>
    <source>
        <strain evidence="3 4">DX4</strain>
    </source>
</reference>
<sequence>MNINYPRLAIALAACLCFSLTGASGQDIKLMRYDEDYSHLKDSSRNLYNTLKFLPLSADKKVYLSFGGEIREEYGGKINEDWISNQGFNSSFLQRYSLYADLNIGERLRFFAQVNSALENGSKYGPAPVDEDQLAVQNLFAEYRILKDSSNQLAVRIGRQEINYGSGRLISVREGTTVRQYFTGGKVRYATPRFSIDAFVLAADEVNFGVFDNRPSHQANLWGAYSNLNIQKGGNFDFYYLGIRRDRTEFEEGTGKEIRHTLATRYWKSGGGFIYNLEAAYQFGKFGKGDIEAWTMAIEFGYTFEQVRFKPSVNLRNDYISGDKKAGDGKLQTFNPLFPKGGYFGFNPLVGPSNLIDLHPYLTLALTDKLSVQADVVFNWRYSLNDGIYRPGGNFNVPGSISNHRFIGTTYLLSADYKFNNHLSLSCGGQYFRVGDFIKDIVPLWDNSKFFNAQVSYKF</sequence>
<feature type="domain" description="Alginate export" evidence="2">
    <location>
        <begin position="63"/>
        <end position="441"/>
    </location>
</feature>
<name>A0A1D7QLQ3_9SPHI</name>
<dbReference type="Proteomes" id="UP000094313">
    <property type="component" value="Chromosome"/>
</dbReference>
<dbReference type="OrthoDB" id="311329at2"/>
<dbReference type="RefSeq" id="WP_069381211.1">
    <property type="nucleotide sequence ID" value="NZ_CP017141.1"/>
</dbReference>
<dbReference type="Pfam" id="PF13372">
    <property type="entry name" value="Alginate_exp"/>
    <property type="match status" value="1"/>
</dbReference>
<evidence type="ECO:0000313" key="4">
    <source>
        <dbReference type="Proteomes" id="UP000094313"/>
    </source>
</evidence>
<feature type="signal peptide" evidence="1">
    <location>
        <begin position="1"/>
        <end position="23"/>
    </location>
</feature>